<keyword evidence="2" id="KW-0732">Signal</keyword>
<feature type="chain" id="PRO_5013148565" evidence="2">
    <location>
        <begin position="20"/>
        <end position="137"/>
    </location>
</feature>
<name>A0A284SA57_ARMOS</name>
<dbReference type="EMBL" id="FUEG01000050">
    <property type="protein sequence ID" value="SJL17884.1"/>
    <property type="molecule type" value="Genomic_DNA"/>
</dbReference>
<dbReference type="Proteomes" id="UP000219338">
    <property type="component" value="Unassembled WGS sequence"/>
</dbReference>
<gene>
    <name evidence="3" type="ORF">ARMOST_21451</name>
</gene>
<sequence>MSPLSMAFLISSVSWYSSASTQTEATGGKHQKTTVTHSDGTKENVPDYAKVQGILVGYVTVFLIVVTIMGPEKHGSHFEKQKTAFEEGGEDDTVVDDDNVHRHRGHEIQQAFTKRHRSNKRSWWLFDDVIHSLVYCP</sequence>
<evidence type="ECO:0000313" key="4">
    <source>
        <dbReference type="Proteomes" id="UP000219338"/>
    </source>
</evidence>
<organism evidence="3 4">
    <name type="scientific">Armillaria ostoyae</name>
    <name type="common">Armillaria root rot fungus</name>
    <dbReference type="NCBI Taxonomy" id="47428"/>
    <lineage>
        <taxon>Eukaryota</taxon>
        <taxon>Fungi</taxon>
        <taxon>Dikarya</taxon>
        <taxon>Basidiomycota</taxon>
        <taxon>Agaricomycotina</taxon>
        <taxon>Agaricomycetes</taxon>
        <taxon>Agaricomycetidae</taxon>
        <taxon>Agaricales</taxon>
        <taxon>Marasmiineae</taxon>
        <taxon>Physalacriaceae</taxon>
        <taxon>Armillaria</taxon>
    </lineage>
</organism>
<keyword evidence="4" id="KW-1185">Reference proteome</keyword>
<dbReference type="STRING" id="47428.A0A284SA57"/>
<feature type="region of interest" description="Disordered" evidence="1">
    <location>
        <begin position="21"/>
        <end position="40"/>
    </location>
</feature>
<feature type="signal peptide" evidence="2">
    <location>
        <begin position="1"/>
        <end position="19"/>
    </location>
</feature>
<reference evidence="4" key="1">
    <citation type="journal article" date="2017" name="Nat. Ecol. Evol.">
        <title>Genome expansion and lineage-specific genetic innovations in the forest pathogenic fungi Armillaria.</title>
        <authorList>
            <person name="Sipos G."/>
            <person name="Prasanna A.N."/>
            <person name="Walter M.C."/>
            <person name="O'Connor E."/>
            <person name="Balint B."/>
            <person name="Krizsan K."/>
            <person name="Kiss B."/>
            <person name="Hess J."/>
            <person name="Varga T."/>
            <person name="Slot J."/>
            <person name="Riley R."/>
            <person name="Boka B."/>
            <person name="Rigling D."/>
            <person name="Barry K."/>
            <person name="Lee J."/>
            <person name="Mihaltcheva S."/>
            <person name="LaButti K."/>
            <person name="Lipzen A."/>
            <person name="Waldron R."/>
            <person name="Moloney N.M."/>
            <person name="Sperisen C."/>
            <person name="Kredics L."/>
            <person name="Vagvoelgyi C."/>
            <person name="Patrignani A."/>
            <person name="Fitzpatrick D."/>
            <person name="Nagy I."/>
            <person name="Doyle S."/>
            <person name="Anderson J.B."/>
            <person name="Grigoriev I.V."/>
            <person name="Gueldener U."/>
            <person name="Muensterkoetter M."/>
            <person name="Nagy L.G."/>
        </authorList>
    </citation>
    <scope>NUCLEOTIDE SEQUENCE [LARGE SCALE GENOMIC DNA]</scope>
    <source>
        <strain evidence="4">C18/9</strain>
    </source>
</reference>
<evidence type="ECO:0000313" key="3">
    <source>
        <dbReference type="EMBL" id="SJL17884.1"/>
    </source>
</evidence>
<proteinExistence type="predicted"/>
<evidence type="ECO:0000256" key="1">
    <source>
        <dbReference type="SAM" id="MobiDB-lite"/>
    </source>
</evidence>
<dbReference type="OrthoDB" id="5296287at2759"/>
<dbReference type="AlphaFoldDB" id="A0A284SA57"/>
<protein>
    <submittedName>
        <fullName evidence="3">Uncharacterized protein</fullName>
    </submittedName>
</protein>
<evidence type="ECO:0000256" key="2">
    <source>
        <dbReference type="SAM" id="SignalP"/>
    </source>
</evidence>
<accession>A0A284SA57</accession>